<keyword evidence="1" id="KW-0812">Transmembrane</keyword>
<reference evidence="3" key="1">
    <citation type="journal article" date="2019" name="Int. J. Syst. Evol. Microbiol.">
        <title>The Global Catalogue of Microorganisms (GCM) 10K type strain sequencing project: providing services to taxonomists for standard genome sequencing and annotation.</title>
        <authorList>
            <consortium name="The Broad Institute Genomics Platform"/>
            <consortium name="The Broad Institute Genome Sequencing Center for Infectious Disease"/>
            <person name="Wu L."/>
            <person name="Ma J."/>
        </authorList>
    </citation>
    <scope>NUCLEOTIDE SEQUENCE [LARGE SCALE GENOMIC DNA]</scope>
    <source>
        <strain evidence="3">CCM 8911</strain>
    </source>
</reference>
<dbReference type="Proteomes" id="UP001597249">
    <property type="component" value="Unassembled WGS sequence"/>
</dbReference>
<comment type="caution">
    <text evidence="2">The sequence shown here is derived from an EMBL/GenBank/DDBJ whole genome shotgun (WGS) entry which is preliminary data.</text>
</comment>
<accession>A0ABW4B548</accession>
<gene>
    <name evidence="2" type="ORF">ACFQ3L_00800</name>
</gene>
<evidence type="ECO:0000256" key="1">
    <source>
        <dbReference type="SAM" id="Phobius"/>
    </source>
</evidence>
<proteinExistence type="predicted"/>
<dbReference type="EMBL" id="JBHTMO010000001">
    <property type="protein sequence ID" value="MFD1392129.1"/>
    <property type="molecule type" value="Genomic_DNA"/>
</dbReference>
<dbReference type="RefSeq" id="WP_125584581.1">
    <property type="nucleotide sequence ID" value="NZ_JBHTMO010000001.1"/>
</dbReference>
<sequence length="66" mass="6861">MLRLSRLIVRLAGGPGKHALLIILSGVALILLARRRGLSLRARRLIMTIGLAAIVAGVLALLLGAG</sequence>
<name>A0ABW4B548_9LACO</name>
<evidence type="ECO:0000313" key="3">
    <source>
        <dbReference type="Proteomes" id="UP001597249"/>
    </source>
</evidence>
<organism evidence="2 3">
    <name type="scientific">Lacticaseibacillus jixianensis</name>
    <dbReference type="NCBI Taxonomy" id="2486012"/>
    <lineage>
        <taxon>Bacteria</taxon>
        <taxon>Bacillati</taxon>
        <taxon>Bacillota</taxon>
        <taxon>Bacilli</taxon>
        <taxon>Lactobacillales</taxon>
        <taxon>Lactobacillaceae</taxon>
        <taxon>Lacticaseibacillus</taxon>
    </lineage>
</organism>
<keyword evidence="1" id="KW-1133">Transmembrane helix</keyword>
<keyword evidence="1" id="KW-0472">Membrane</keyword>
<evidence type="ECO:0000313" key="2">
    <source>
        <dbReference type="EMBL" id="MFD1392129.1"/>
    </source>
</evidence>
<feature type="transmembrane region" description="Helical" evidence="1">
    <location>
        <begin position="15"/>
        <end position="33"/>
    </location>
</feature>
<feature type="transmembrane region" description="Helical" evidence="1">
    <location>
        <begin position="45"/>
        <end position="65"/>
    </location>
</feature>
<keyword evidence="3" id="KW-1185">Reference proteome</keyword>
<protein>
    <submittedName>
        <fullName evidence="2">Uncharacterized protein</fullName>
    </submittedName>
</protein>